<evidence type="ECO:0000256" key="1">
    <source>
        <dbReference type="SAM" id="MobiDB-lite"/>
    </source>
</evidence>
<feature type="region of interest" description="Disordered" evidence="1">
    <location>
        <begin position="140"/>
        <end position="163"/>
    </location>
</feature>
<proteinExistence type="predicted"/>
<evidence type="ECO:0000313" key="3">
    <source>
        <dbReference type="Proteomes" id="UP000190065"/>
    </source>
</evidence>
<dbReference type="Proteomes" id="UP000190065">
    <property type="component" value="Unassembled WGS sequence"/>
</dbReference>
<reference evidence="2 3" key="1">
    <citation type="submission" date="2017-02" db="EMBL/GenBank/DDBJ databases">
        <authorList>
            <person name="Peterson S.W."/>
        </authorList>
    </citation>
    <scope>NUCLEOTIDE SEQUENCE [LARGE SCALE GENOMIC DNA]</scope>
    <source>
        <strain evidence="2 3">ATCC 43324</strain>
    </source>
</reference>
<dbReference type="Pfam" id="PF06199">
    <property type="entry name" value="Phage_tail_2"/>
    <property type="match status" value="1"/>
</dbReference>
<dbReference type="RefSeq" id="WP_025070591.1">
    <property type="nucleotide sequence ID" value="NZ_FUXK01000026.1"/>
</dbReference>
<dbReference type="EMBL" id="FUXK01000026">
    <property type="protein sequence ID" value="SKA08462.1"/>
    <property type="molecule type" value="Genomic_DNA"/>
</dbReference>
<dbReference type="AlphaFoldDB" id="A0A1T4QXF7"/>
<name>A0A1T4QXF7_9BACT</name>
<organism evidence="2 3">
    <name type="scientific">Segatella oulorum</name>
    <dbReference type="NCBI Taxonomy" id="28136"/>
    <lineage>
        <taxon>Bacteria</taxon>
        <taxon>Pseudomonadati</taxon>
        <taxon>Bacteroidota</taxon>
        <taxon>Bacteroidia</taxon>
        <taxon>Bacteroidales</taxon>
        <taxon>Prevotellaceae</taxon>
        <taxon>Segatella</taxon>
    </lineage>
</organism>
<accession>A0A1T4QXF7</accession>
<dbReference type="InterPro" id="IPR011855">
    <property type="entry name" value="Phgtail_TP901_1"/>
</dbReference>
<dbReference type="STRING" id="28136.SAMN02745202_02000"/>
<evidence type="ECO:0000313" key="2">
    <source>
        <dbReference type="EMBL" id="SKA08462.1"/>
    </source>
</evidence>
<gene>
    <name evidence="2" type="ORF">SAMN02745202_02000</name>
</gene>
<protein>
    <submittedName>
        <fullName evidence="2">Phage tail tube protein</fullName>
    </submittedName>
</protein>
<sequence>MAKSVLDGTNLILSVGDKALGFSTGCKISTSTETGERVTKEAASGKWKEKYVKSFSESISADGCVLTDGDDDMPTYDQLKEKMLKGEPVDAAYGLRDGDKRTGKAAGGYKGKYIITSLELDGQAGDDGKYSINLENCGKVEKTGNGLTDATTPKLGGGGGGHS</sequence>
<dbReference type="eggNOG" id="ENOG5033M9M">
    <property type="taxonomic scope" value="Bacteria"/>
</dbReference>